<gene>
    <name evidence="1" type="ORF">Nepgr_026107</name>
</gene>
<proteinExistence type="predicted"/>
<reference evidence="1" key="1">
    <citation type="submission" date="2023-05" db="EMBL/GenBank/DDBJ databases">
        <title>Nepenthes gracilis genome sequencing.</title>
        <authorList>
            <person name="Fukushima K."/>
        </authorList>
    </citation>
    <scope>NUCLEOTIDE SEQUENCE</scope>
    <source>
        <strain evidence="1">SING2019-196</strain>
    </source>
</reference>
<accession>A0AAD3T7R4</accession>
<organism evidence="1 2">
    <name type="scientific">Nepenthes gracilis</name>
    <name type="common">Slender pitcher plant</name>
    <dbReference type="NCBI Taxonomy" id="150966"/>
    <lineage>
        <taxon>Eukaryota</taxon>
        <taxon>Viridiplantae</taxon>
        <taxon>Streptophyta</taxon>
        <taxon>Embryophyta</taxon>
        <taxon>Tracheophyta</taxon>
        <taxon>Spermatophyta</taxon>
        <taxon>Magnoliopsida</taxon>
        <taxon>eudicotyledons</taxon>
        <taxon>Gunneridae</taxon>
        <taxon>Pentapetalae</taxon>
        <taxon>Caryophyllales</taxon>
        <taxon>Nepenthaceae</taxon>
        <taxon>Nepenthes</taxon>
    </lineage>
</organism>
<sequence>MGTGQTFKKGFDCYIGQGTSAILDASTSSKPRLLKPLAMQGLGIHPQYDAIQGVGHATAYVPLHFGIPRRAWNRLQKPMVACWRKKEGRPSNTAELSGPSTSWGRWKDIAPGKGTWYHGGYLPLFLHGLPSIRSNAAFRCDQQDENNHRAQASHEASA</sequence>
<comment type="caution">
    <text evidence="1">The sequence shown here is derived from an EMBL/GenBank/DDBJ whole genome shotgun (WGS) entry which is preliminary data.</text>
</comment>
<keyword evidence="2" id="KW-1185">Reference proteome</keyword>
<dbReference type="AlphaFoldDB" id="A0AAD3T7R4"/>
<evidence type="ECO:0000313" key="2">
    <source>
        <dbReference type="Proteomes" id="UP001279734"/>
    </source>
</evidence>
<name>A0AAD3T7R4_NEPGR</name>
<evidence type="ECO:0000313" key="1">
    <source>
        <dbReference type="EMBL" id="GMH24264.1"/>
    </source>
</evidence>
<protein>
    <submittedName>
        <fullName evidence="1">Uncharacterized protein</fullName>
    </submittedName>
</protein>
<dbReference type="EMBL" id="BSYO01000027">
    <property type="protein sequence ID" value="GMH24264.1"/>
    <property type="molecule type" value="Genomic_DNA"/>
</dbReference>
<dbReference type="Proteomes" id="UP001279734">
    <property type="component" value="Unassembled WGS sequence"/>
</dbReference>